<dbReference type="GO" id="GO:0008253">
    <property type="term" value="F:5'-nucleotidase activity"/>
    <property type="evidence" value="ECO:0007669"/>
    <property type="project" value="UniProtKB-EC"/>
</dbReference>
<keyword evidence="4" id="KW-0479">Metal-binding</keyword>
<dbReference type="OrthoDB" id="7722975at2759"/>
<evidence type="ECO:0000313" key="11">
    <source>
        <dbReference type="Proteomes" id="UP000504606"/>
    </source>
</evidence>
<dbReference type="InterPro" id="IPR006146">
    <property type="entry name" value="5'-Nucleotdase_CS"/>
</dbReference>
<evidence type="ECO:0000313" key="12">
    <source>
        <dbReference type="RefSeq" id="XP_052132686.1"/>
    </source>
</evidence>
<comment type="catalytic activity">
    <reaction evidence="1">
        <text>a ribonucleoside 5'-phosphate + H2O = a ribonucleoside + phosphate</text>
        <dbReference type="Rhea" id="RHEA:12484"/>
        <dbReference type="ChEBI" id="CHEBI:15377"/>
        <dbReference type="ChEBI" id="CHEBI:18254"/>
        <dbReference type="ChEBI" id="CHEBI:43474"/>
        <dbReference type="ChEBI" id="CHEBI:58043"/>
        <dbReference type="EC" id="3.1.3.5"/>
    </reaction>
</comment>
<dbReference type="PRINTS" id="PR01607">
    <property type="entry name" value="APYRASEFAMLY"/>
</dbReference>
<dbReference type="PANTHER" id="PTHR11575">
    <property type="entry name" value="5'-NUCLEOTIDASE-RELATED"/>
    <property type="match status" value="1"/>
</dbReference>
<comment type="similarity">
    <text evidence="2 8">Belongs to the 5'-nucleotidase family.</text>
</comment>
<keyword evidence="5" id="KW-0732">Signal</keyword>
<dbReference type="KEGG" id="foc:113214627"/>
<dbReference type="RefSeq" id="XP_052132686.1">
    <property type="nucleotide sequence ID" value="XM_052276726.1"/>
</dbReference>
<dbReference type="PANTHER" id="PTHR11575:SF24">
    <property type="entry name" value="5'-NUCLEOTIDASE"/>
    <property type="match status" value="1"/>
</dbReference>
<reference evidence="12" key="1">
    <citation type="submission" date="2025-08" db="UniProtKB">
        <authorList>
            <consortium name="RefSeq"/>
        </authorList>
    </citation>
    <scope>IDENTIFICATION</scope>
    <source>
        <tissue evidence="12">Whole organism</tissue>
    </source>
</reference>
<dbReference type="Gene3D" id="3.60.21.10">
    <property type="match status" value="1"/>
</dbReference>
<evidence type="ECO:0000256" key="6">
    <source>
        <dbReference type="ARBA" id="ARBA00022741"/>
    </source>
</evidence>
<dbReference type="GO" id="GO:0000166">
    <property type="term" value="F:nucleotide binding"/>
    <property type="evidence" value="ECO:0007669"/>
    <property type="project" value="UniProtKB-KW"/>
</dbReference>
<dbReference type="Proteomes" id="UP000504606">
    <property type="component" value="Unplaced"/>
</dbReference>
<dbReference type="GeneID" id="113214627"/>
<dbReference type="GO" id="GO:0046872">
    <property type="term" value="F:metal ion binding"/>
    <property type="evidence" value="ECO:0007669"/>
    <property type="project" value="UniProtKB-KW"/>
</dbReference>
<dbReference type="FunFam" id="3.60.21.10:FF:000020">
    <property type="entry name" value="NT5E isoform 4"/>
    <property type="match status" value="1"/>
</dbReference>
<dbReference type="GO" id="GO:0006196">
    <property type="term" value="P:AMP catabolic process"/>
    <property type="evidence" value="ECO:0007669"/>
    <property type="project" value="TreeGrafter"/>
</dbReference>
<dbReference type="Gene3D" id="3.90.780.10">
    <property type="entry name" value="5'-Nucleotidase, C-terminal domain"/>
    <property type="match status" value="1"/>
</dbReference>
<dbReference type="InterPro" id="IPR006179">
    <property type="entry name" value="5_nucleotidase/apyrase"/>
</dbReference>
<evidence type="ECO:0000256" key="7">
    <source>
        <dbReference type="ARBA" id="ARBA00022801"/>
    </source>
</evidence>
<sequence>MHARYEQTNALSGSCSDKDAQAGHCYGGQARVATIVKQARAADPNVLVLNAGDMYQGTVYYSVFKSSISAEFINIMKYDAITLGNHEFDDKTVGLVPFIEQLKVPLVVANADFSQQPELNKLNIKKSVVVEKGGVKIGIIGYLTPETAFLSSPENVVFLDEVEALKAEAAALKAQGVNIIIGLGHSGYDKDKVIARKVPDIDIVVGGHSHSFLFGKSATDAPPDSDVPVGLYPTWIEQASGRKVPVVQAYAFTKYMGSLKLKFDANGELTNLEGGPILLNKDVEEDKDTLAEVLKWKSQLDEKVLQPIGRTTVLLDGSSCRRQECNLGNLIADAFVYSRAVNVRSEKGWTDAAIALVNGGSIRESIDASSVGGTITLKDVMEVMPFDNLEVLLRIRGTVLLQALEHGVSEYVPGQAWKGAFLQLSGVHVVYDVSRPAGQRVVSAEVRCESCTIPSYAALDPNALYGVIVSGFLAGGGDGFSMLENNEGALRLENTATGCTAPRPWP</sequence>
<dbReference type="InterPro" id="IPR029052">
    <property type="entry name" value="Metallo-depent_PP-like"/>
</dbReference>
<dbReference type="GO" id="GO:0005886">
    <property type="term" value="C:plasma membrane"/>
    <property type="evidence" value="ECO:0007669"/>
    <property type="project" value="TreeGrafter"/>
</dbReference>
<dbReference type="EC" id="3.1.3.5" evidence="3"/>
<dbReference type="CDD" id="cd07409">
    <property type="entry name" value="MPP_CD73_N"/>
    <property type="match status" value="1"/>
</dbReference>
<protein>
    <recommendedName>
        <fullName evidence="3">5'-nucleotidase</fullName>
        <ecNumber evidence="3">3.1.3.5</ecNumber>
    </recommendedName>
</protein>
<evidence type="ECO:0000256" key="2">
    <source>
        <dbReference type="ARBA" id="ARBA00006654"/>
    </source>
</evidence>
<keyword evidence="11" id="KW-1185">Reference proteome</keyword>
<dbReference type="Pfam" id="PF02872">
    <property type="entry name" value="5_nucleotid_C"/>
    <property type="match status" value="1"/>
</dbReference>
<gene>
    <name evidence="12" type="primary">LOC113214627</name>
</gene>
<dbReference type="Pfam" id="PF00149">
    <property type="entry name" value="Metallophos"/>
    <property type="match status" value="1"/>
</dbReference>
<dbReference type="SUPFAM" id="SSF55816">
    <property type="entry name" value="5'-nucleotidase (syn. UDP-sugar hydrolase), C-terminal domain"/>
    <property type="match status" value="1"/>
</dbReference>
<dbReference type="InterPro" id="IPR008334">
    <property type="entry name" value="5'-Nucleotdase_C"/>
</dbReference>
<organism evidence="11 12">
    <name type="scientific">Frankliniella occidentalis</name>
    <name type="common">Western flower thrips</name>
    <name type="synonym">Euthrips occidentalis</name>
    <dbReference type="NCBI Taxonomy" id="133901"/>
    <lineage>
        <taxon>Eukaryota</taxon>
        <taxon>Metazoa</taxon>
        <taxon>Ecdysozoa</taxon>
        <taxon>Arthropoda</taxon>
        <taxon>Hexapoda</taxon>
        <taxon>Insecta</taxon>
        <taxon>Pterygota</taxon>
        <taxon>Neoptera</taxon>
        <taxon>Paraneoptera</taxon>
        <taxon>Thysanoptera</taxon>
        <taxon>Terebrantia</taxon>
        <taxon>Thripoidea</taxon>
        <taxon>Thripidae</taxon>
        <taxon>Frankliniella</taxon>
    </lineage>
</organism>
<keyword evidence="7 8" id="KW-0378">Hydrolase</keyword>
<accession>A0A9C6XW21</accession>
<evidence type="ECO:0000256" key="4">
    <source>
        <dbReference type="ARBA" id="ARBA00022723"/>
    </source>
</evidence>
<dbReference type="PROSITE" id="PS00786">
    <property type="entry name" value="5_NUCLEOTIDASE_2"/>
    <property type="match status" value="1"/>
</dbReference>
<evidence type="ECO:0000256" key="8">
    <source>
        <dbReference type="RuleBase" id="RU362119"/>
    </source>
</evidence>
<feature type="domain" description="Calcineurin-like phosphoesterase" evidence="9">
    <location>
        <begin position="24"/>
        <end position="211"/>
    </location>
</feature>
<feature type="domain" description="5'-Nucleotidase C-terminal" evidence="10">
    <location>
        <begin position="307"/>
        <end position="484"/>
    </location>
</feature>
<evidence type="ECO:0000259" key="10">
    <source>
        <dbReference type="Pfam" id="PF02872"/>
    </source>
</evidence>
<evidence type="ECO:0000256" key="1">
    <source>
        <dbReference type="ARBA" id="ARBA00000815"/>
    </source>
</evidence>
<dbReference type="InterPro" id="IPR036907">
    <property type="entry name" value="5'-Nucleotdase_C_sf"/>
</dbReference>
<evidence type="ECO:0000256" key="5">
    <source>
        <dbReference type="ARBA" id="ARBA00022729"/>
    </source>
</evidence>
<evidence type="ECO:0000256" key="3">
    <source>
        <dbReference type="ARBA" id="ARBA00012643"/>
    </source>
</evidence>
<dbReference type="SUPFAM" id="SSF56300">
    <property type="entry name" value="Metallo-dependent phosphatases"/>
    <property type="match status" value="1"/>
</dbReference>
<name>A0A9C6XW21_FRAOC</name>
<dbReference type="FunFam" id="3.90.780.10:FF:000001">
    <property type="entry name" value="NT5E isoform 3"/>
    <property type="match status" value="1"/>
</dbReference>
<dbReference type="InterPro" id="IPR004843">
    <property type="entry name" value="Calcineurin-like_PHP"/>
</dbReference>
<evidence type="ECO:0000259" key="9">
    <source>
        <dbReference type="Pfam" id="PF00149"/>
    </source>
</evidence>
<dbReference type="AlphaFoldDB" id="A0A9C6XW21"/>
<keyword evidence="6 8" id="KW-0547">Nucleotide-binding</keyword>
<proteinExistence type="inferred from homology"/>